<dbReference type="Proteomes" id="UP000481861">
    <property type="component" value="Unassembled WGS sequence"/>
</dbReference>
<comment type="caution">
    <text evidence="1">The sequence shown here is derived from an EMBL/GenBank/DDBJ whole genome shotgun (WGS) entry which is preliminary data.</text>
</comment>
<name>A0A7C8I5G8_9PLEO</name>
<accession>A0A7C8I5G8</accession>
<gene>
    <name evidence="1" type="ORF">BDV95DRAFT_586207</name>
</gene>
<evidence type="ECO:0000313" key="2">
    <source>
        <dbReference type="Proteomes" id="UP000481861"/>
    </source>
</evidence>
<dbReference type="AlphaFoldDB" id="A0A7C8I5G8"/>
<protein>
    <submittedName>
        <fullName evidence="1">Uncharacterized protein</fullName>
    </submittedName>
</protein>
<dbReference type="EMBL" id="JAADJZ010000032">
    <property type="protein sequence ID" value="KAF2865630.1"/>
    <property type="molecule type" value="Genomic_DNA"/>
</dbReference>
<evidence type="ECO:0000313" key="1">
    <source>
        <dbReference type="EMBL" id="KAF2865630.1"/>
    </source>
</evidence>
<proteinExistence type="predicted"/>
<organism evidence="1 2">
    <name type="scientific">Massariosphaeria phaeospora</name>
    <dbReference type="NCBI Taxonomy" id="100035"/>
    <lineage>
        <taxon>Eukaryota</taxon>
        <taxon>Fungi</taxon>
        <taxon>Dikarya</taxon>
        <taxon>Ascomycota</taxon>
        <taxon>Pezizomycotina</taxon>
        <taxon>Dothideomycetes</taxon>
        <taxon>Pleosporomycetidae</taxon>
        <taxon>Pleosporales</taxon>
        <taxon>Pleosporales incertae sedis</taxon>
        <taxon>Massariosphaeria</taxon>
    </lineage>
</organism>
<sequence length="85" mass="9337">MRFLCFYGDIPGVWGCACLLVRRAPRIHIHSSLINASKYIRTCMSIYSINQAASQFGHAGGTVKIYRLRMYVGAALLIAGLGGCR</sequence>
<keyword evidence="2" id="KW-1185">Reference proteome</keyword>
<reference evidence="1 2" key="1">
    <citation type="submission" date="2020-01" db="EMBL/GenBank/DDBJ databases">
        <authorList>
            <consortium name="DOE Joint Genome Institute"/>
            <person name="Haridas S."/>
            <person name="Albert R."/>
            <person name="Binder M."/>
            <person name="Bloem J."/>
            <person name="Labutti K."/>
            <person name="Salamov A."/>
            <person name="Andreopoulos B."/>
            <person name="Baker S.E."/>
            <person name="Barry K."/>
            <person name="Bills G."/>
            <person name="Bluhm B.H."/>
            <person name="Cannon C."/>
            <person name="Castanera R."/>
            <person name="Culley D.E."/>
            <person name="Daum C."/>
            <person name="Ezra D."/>
            <person name="Gonzalez J.B."/>
            <person name="Henrissat B."/>
            <person name="Kuo A."/>
            <person name="Liang C."/>
            <person name="Lipzen A."/>
            <person name="Lutzoni F."/>
            <person name="Magnuson J."/>
            <person name="Mondo S."/>
            <person name="Nolan M."/>
            <person name="Ohm R."/>
            <person name="Pangilinan J."/>
            <person name="Park H.-J.H."/>
            <person name="Ramirez L."/>
            <person name="Alfaro M."/>
            <person name="Sun H."/>
            <person name="Tritt A."/>
            <person name="Yoshinaga Y."/>
            <person name="Zwiers L.-H.L."/>
            <person name="Turgeon B.G."/>
            <person name="Goodwin S.B."/>
            <person name="Spatafora J.W."/>
            <person name="Crous P.W."/>
            <person name="Grigoriev I.V."/>
        </authorList>
    </citation>
    <scope>NUCLEOTIDE SEQUENCE [LARGE SCALE GENOMIC DNA]</scope>
    <source>
        <strain evidence="1 2">CBS 611.86</strain>
    </source>
</reference>